<evidence type="ECO:0000256" key="5">
    <source>
        <dbReference type="ARBA" id="ARBA00023180"/>
    </source>
</evidence>
<dbReference type="GO" id="GO:0006508">
    <property type="term" value="P:proteolysis"/>
    <property type="evidence" value="ECO:0007669"/>
    <property type="project" value="UniProtKB-KW"/>
</dbReference>
<dbReference type="Pfam" id="PF14543">
    <property type="entry name" value="TAXi_N"/>
    <property type="match status" value="1"/>
</dbReference>
<reference evidence="9" key="2">
    <citation type="journal article" date="2017" name="Nat. Plants">
        <title>The Aegilops tauschii genome reveals multiple impacts of transposons.</title>
        <authorList>
            <person name="Zhao G."/>
            <person name="Zou C."/>
            <person name="Li K."/>
            <person name="Wang K."/>
            <person name="Li T."/>
            <person name="Gao L."/>
            <person name="Zhang X."/>
            <person name="Wang H."/>
            <person name="Yang Z."/>
            <person name="Liu X."/>
            <person name="Jiang W."/>
            <person name="Mao L."/>
            <person name="Kong X."/>
            <person name="Jiao Y."/>
            <person name="Jia J."/>
        </authorList>
    </citation>
    <scope>NUCLEOTIDE SEQUENCE [LARGE SCALE GENOMIC DNA]</scope>
    <source>
        <strain evidence="9">cv. AL8/78</strain>
    </source>
</reference>
<protein>
    <recommendedName>
        <fullName evidence="7">Peptidase A1 domain-containing protein</fullName>
    </recommendedName>
</protein>
<dbReference type="GO" id="GO:0004190">
    <property type="term" value="F:aspartic-type endopeptidase activity"/>
    <property type="evidence" value="ECO:0007669"/>
    <property type="project" value="UniProtKB-KW"/>
</dbReference>
<reference evidence="8" key="3">
    <citation type="journal article" date="2017" name="Nature">
        <title>Genome sequence of the progenitor of the wheat D genome Aegilops tauschii.</title>
        <authorList>
            <person name="Luo M.C."/>
            <person name="Gu Y.Q."/>
            <person name="Puiu D."/>
            <person name="Wang H."/>
            <person name="Twardziok S.O."/>
            <person name="Deal K.R."/>
            <person name="Huo N."/>
            <person name="Zhu T."/>
            <person name="Wang L."/>
            <person name="Wang Y."/>
            <person name="McGuire P.E."/>
            <person name="Liu S."/>
            <person name="Long H."/>
            <person name="Ramasamy R.K."/>
            <person name="Rodriguez J.C."/>
            <person name="Van S.L."/>
            <person name="Yuan L."/>
            <person name="Wang Z."/>
            <person name="Xia Z."/>
            <person name="Xiao L."/>
            <person name="Anderson O.D."/>
            <person name="Ouyang S."/>
            <person name="Liang Y."/>
            <person name="Zimin A.V."/>
            <person name="Pertea G."/>
            <person name="Qi P."/>
            <person name="Bennetzen J.L."/>
            <person name="Dai X."/>
            <person name="Dawson M.W."/>
            <person name="Muller H.G."/>
            <person name="Kugler K."/>
            <person name="Rivarola-Duarte L."/>
            <person name="Spannagl M."/>
            <person name="Mayer K.F.X."/>
            <person name="Lu F.H."/>
            <person name="Bevan M.W."/>
            <person name="Leroy P."/>
            <person name="Li P."/>
            <person name="You F.M."/>
            <person name="Sun Q."/>
            <person name="Liu Z."/>
            <person name="Lyons E."/>
            <person name="Wicker T."/>
            <person name="Salzberg S.L."/>
            <person name="Devos K.M."/>
            <person name="Dvorak J."/>
        </authorList>
    </citation>
    <scope>NUCLEOTIDE SEQUENCE [LARGE SCALE GENOMIC DNA]</scope>
    <source>
        <strain evidence="8">cv. AL8/78</strain>
    </source>
</reference>
<comment type="similarity">
    <text evidence="1">Belongs to the peptidase A1 family.</text>
</comment>
<dbReference type="InterPro" id="IPR051708">
    <property type="entry name" value="Plant_Aspart_Prot_A1"/>
</dbReference>
<dbReference type="Proteomes" id="UP000015105">
    <property type="component" value="Chromosome 5D"/>
</dbReference>
<name>A0A453MGG0_AEGTS</name>
<proteinExistence type="inferred from homology"/>
<dbReference type="Gramene" id="AET5Gv21174600.1">
    <property type="protein sequence ID" value="AET5Gv21174600.1"/>
    <property type="gene ID" value="AET5Gv21174600"/>
</dbReference>
<evidence type="ECO:0000256" key="4">
    <source>
        <dbReference type="ARBA" id="ARBA00022801"/>
    </source>
</evidence>
<reference evidence="8" key="5">
    <citation type="journal article" date="2021" name="G3 (Bethesda)">
        <title>Aegilops tauschii genome assembly Aet v5.0 features greater sequence contiguity and improved annotation.</title>
        <authorList>
            <person name="Wang L."/>
            <person name="Zhu T."/>
            <person name="Rodriguez J.C."/>
            <person name="Deal K.R."/>
            <person name="Dubcovsky J."/>
            <person name="McGuire P.E."/>
            <person name="Lux T."/>
            <person name="Spannagl M."/>
            <person name="Mayer K.F.X."/>
            <person name="Baldrich P."/>
            <person name="Meyers B.C."/>
            <person name="Huo N."/>
            <person name="Gu Y.Q."/>
            <person name="Zhou H."/>
            <person name="Devos K.M."/>
            <person name="Bennetzen J.L."/>
            <person name="Unver T."/>
            <person name="Budak H."/>
            <person name="Gulick P.J."/>
            <person name="Galiba G."/>
            <person name="Kalapos B."/>
            <person name="Nelson D.R."/>
            <person name="Li P."/>
            <person name="You F.M."/>
            <person name="Luo M.C."/>
            <person name="Dvorak J."/>
        </authorList>
    </citation>
    <scope>NUCLEOTIDE SEQUENCE [LARGE SCALE GENOMIC DNA]</scope>
    <source>
        <strain evidence="8">cv. AL8/78</strain>
    </source>
</reference>
<dbReference type="InterPro" id="IPR032861">
    <property type="entry name" value="TAXi_N"/>
</dbReference>
<dbReference type="EnsemblPlants" id="AET5Gv21174600.1">
    <property type="protein sequence ID" value="AET5Gv21174600.1"/>
    <property type="gene ID" value="AET5Gv21174600"/>
</dbReference>
<evidence type="ECO:0000256" key="2">
    <source>
        <dbReference type="ARBA" id="ARBA00022670"/>
    </source>
</evidence>
<accession>A0A453MGG0</accession>
<evidence type="ECO:0000259" key="7">
    <source>
        <dbReference type="PROSITE" id="PS51767"/>
    </source>
</evidence>
<dbReference type="PROSITE" id="PS51767">
    <property type="entry name" value="PEPTIDASE_A1"/>
    <property type="match status" value="1"/>
</dbReference>
<evidence type="ECO:0000256" key="6">
    <source>
        <dbReference type="SAM" id="SignalP"/>
    </source>
</evidence>
<dbReference type="Gene3D" id="2.40.70.10">
    <property type="entry name" value="Acid Proteases"/>
    <property type="match status" value="2"/>
</dbReference>
<sequence>ALACYCDSFAATMELDTRALALLPLVLASLAMFLQPAVATHGMPRPSGGFSLRLVPSAGWNSTMHVDNGGFLHPNEQAATTALRPHVHGPRGLTYSVATTVGTGRGRRTYDLVLDTVSSLTWMQCLPIAHPFPQMPPPFNPEISTSFRRVPHGSDLCHKPSRGNDCEFRATRLDGAHASGVLGTETFAFADDGGRAAAAEVGGVVFGCAHTATGFHSHGVLAGVLGLGKLMPSLIWTRLRQHRQDGRFSYCLFGPTRPERHGFLRFGADVPATGHMKSTNILYMRWTSPDFSAYFVKLLGVSVAGKRLAGPPGRRMSELFQRHKSGGRWYGGCLIDPGTGTTTMTQLAYNVLEHAVEEHVKRLGMPLVRRHGYRLCFSGATQAAIPHLPTMTLHFEEGGEDDGDLVIRPQQLFVFVQHDICLAVVPSEHITIIGAMQQVDTRFVYDITAGKIHFAPERCSDDTGGPN</sequence>
<evidence type="ECO:0000256" key="3">
    <source>
        <dbReference type="ARBA" id="ARBA00022750"/>
    </source>
</evidence>
<evidence type="ECO:0000313" key="9">
    <source>
        <dbReference type="Proteomes" id="UP000015105"/>
    </source>
</evidence>
<dbReference type="PANTHER" id="PTHR47967">
    <property type="entry name" value="OS07G0603500 PROTEIN-RELATED"/>
    <property type="match status" value="1"/>
</dbReference>
<dbReference type="SUPFAM" id="SSF50630">
    <property type="entry name" value="Acid proteases"/>
    <property type="match status" value="1"/>
</dbReference>
<keyword evidence="3" id="KW-0064">Aspartyl protease</keyword>
<keyword evidence="5" id="KW-0325">Glycoprotein</keyword>
<keyword evidence="2" id="KW-0645">Protease</keyword>
<evidence type="ECO:0000256" key="1">
    <source>
        <dbReference type="ARBA" id="ARBA00007447"/>
    </source>
</evidence>
<feature type="chain" id="PRO_5019060254" description="Peptidase A1 domain-containing protein" evidence="6">
    <location>
        <begin position="40"/>
        <end position="467"/>
    </location>
</feature>
<feature type="signal peptide" evidence="6">
    <location>
        <begin position="1"/>
        <end position="39"/>
    </location>
</feature>
<dbReference type="STRING" id="200361.A0A453MGG0"/>
<dbReference type="InterPro" id="IPR021109">
    <property type="entry name" value="Peptidase_aspartic_dom_sf"/>
</dbReference>
<dbReference type="InterPro" id="IPR032799">
    <property type="entry name" value="TAXi_C"/>
</dbReference>
<organism evidence="8 9">
    <name type="scientific">Aegilops tauschii subsp. strangulata</name>
    <name type="common">Goatgrass</name>
    <dbReference type="NCBI Taxonomy" id="200361"/>
    <lineage>
        <taxon>Eukaryota</taxon>
        <taxon>Viridiplantae</taxon>
        <taxon>Streptophyta</taxon>
        <taxon>Embryophyta</taxon>
        <taxon>Tracheophyta</taxon>
        <taxon>Spermatophyta</taxon>
        <taxon>Magnoliopsida</taxon>
        <taxon>Liliopsida</taxon>
        <taxon>Poales</taxon>
        <taxon>Poaceae</taxon>
        <taxon>BOP clade</taxon>
        <taxon>Pooideae</taxon>
        <taxon>Triticodae</taxon>
        <taxon>Triticeae</taxon>
        <taxon>Triticinae</taxon>
        <taxon>Aegilops</taxon>
    </lineage>
</organism>
<reference evidence="8" key="4">
    <citation type="submission" date="2019-03" db="UniProtKB">
        <authorList>
            <consortium name="EnsemblPlants"/>
        </authorList>
    </citation>
    <scope>IDENTIFICATION</scope>
</reference>
<dbReference type="AlphaFoldDB" id="A0A453MGG0"/>
<dbReference type="InterPro" id="IPR034161">
    <property type="entry name" value="Pepsin-like_plant"/>
</dbReference>
<dbReference type="CDD" id="cd05476">
    <property type="entry name" value="pepsin_A_like_plant"/>
    <property type="match status" value="1"/>
</dbReference>
<dbReference type="Pfam" id="PF14541">
    <property type="entry name" value="TAXi_C"/>
    <property type="match status" value="1"/>
</dbReference>
<reference evidence="9" key="1">
    <citation type="journal article" date="2014" name="Science">
        <title>Ancient hybridizations among the ancestral genomes of bread wheat.</title>
        <authorList>
            <consortium name="International Wheat Genome Sequencing Consortium,"/>
            <person name="Marcussen T."/>
            <person name="Sandve S.R."/>
            <person name="Heier L."/>
            <person name="Spannagl M."/>
            <person name="Pfeifer M."/>
            <person name="Jakobsen K.S."/>
            <person name="Wulff B.B."/>
            <person name="Steuernagel B."/>
            <person name="Mayer K.F."/>
            <person name="Olsen O.A."/>
        </authorList>
    </citation>
    <scope>NUCLEOTIDE SEQUENCE [LARGE SCALE GENOMIC DNA]</scope>
    <source>
        <strain evidence="9">cv. AL8/78</strain>
    </source>
</reference>
<evidence type="ECO:0000313" key="8">
    <source>
        <dbReference type="EnsemblPlants" id="AET5Gv21174600.1"/>
    </source>
</evidence>
<keyword evidence="9" id="KW-1185">Reference proteome</keyword>
<dbReference type="GO" id="GO:0005576">
    <property type="term" value="C:extracellular region"/>
    <property type="evidence" value="ECO:0007669"/>
    <property type="project" value="TreeGrafter"/>
</dbReference>
<keyword evidence="4" id="KW-0378">Hydrolase</keyword>
<dbReference type="InterPro" id="IPR033121">
    <property type="entry name" value="PEPTIDASE_A1"/>
</dbReference>
<feature type="domain" description="Peptidase A1" evidence="7">
    <location>
        <begin position="95"/>
        <end position="455"/>
    </location>
</feature>
<keyword evidence="6" id="KW-0732">Signal</keyword>
<dbReference type="PANTHER" id="PTHR47967:SF122">
    <property type="entry name" value="PEPTIDASE A1 DOMAIN-CONTAINING PROTEIN"/>
    <property type="match status" value="1"/>
</dbReference>